<accession>A0A0E9SMV3</accession>
<name>A0A0E9SMV3_ANGAN</name>
<protein>
    <submittedName>
        <fullName evidence="1">Uncharacterized protein</fullName>
    </submittedName>
</protein>
<sequence>MEIVLKCSIKKP</sequence>
<reference evidence="1" key="1">
    <citation type="submission" date="2014-11" db="EMBL/GenBank/DDBJ databases">
        <authorList>
            <person name="Amaro Gonzalez C."/>
        </authorList>
    </citation>
    <scope>NUCLEOTIDE SEQUENCE</scope>
</reference>
<evidence type="ECO:0000313" key="1">
    <source>
        <dbReference type="EMBL" id="JAH41823.1"/>
    </source>
</evidence>
<proteinExistence type="predicted"/>
<organism evidence="1">
    <name type="scientific">Anguilla anguilla</name>
    <name type="common">European freshwater eel</name>
    <name type="synonym">Muraena anguilla</name>
    <dbReference type="NCBI Taxonomy" id="7936"/>
    <lineage>
        <taxon>Eukaryota</taxon>
        <taxon>Metazoa</taxon>
        <taxon>Chordata</taxon>
        <taxon>Craniata</taxon>
        <taxon>Vertebrata</taxon>
        <taxon>Euteleostomi</taxon>
        <taxon>Actinopterygii</taxon>
        <taxon>Neopterygii</taxon>
        <taxon>Teleostei</taxon>
        <taxon>Anguilliformes</taxon>
        <taxon>Anguillidae</taxon>
        <taxon>Anguilla</taxon>
    </lineage>
</organism>
<reference evidence="1" key="2">
    <citation type="journal article" date="2015" name="Fish Shellfish Immunol.">
        <title>Early steps in the European eel (Anguilla anguilla)-Vibrio vulnificus interaction in the gills: Role of the RtxA13 toxin.</title>
        <authorList>
            <person name="Callol A."/>
            <person name="Pajuelo D."/>
            <person name="Ebbesson L."/>
            <person name="Teles M."/>
            <person name="MacKenzie S."/>
            <person name="Amaro C."/>
        </authorList>
    </citation>
    <scope>NUCLEOTIDE SEQUENCE</scope>
</reference>
<dbReference type="EMBL" id="GBXM01066754">
    <property type="protein sequence ID" value="JAH41823.1"/>
    <property type="molecule type" value="Transcribed_RNA"/>
</dbReference>